<dbReference type="InterPro" id="IPR051201">
    <property type="entry name" value="Chloro_Bact_Ser_Proteases"/>
</dbReference>
<dbReference type="PANTHER" id="PTHR43343">
    <property type="entry name" value="PEPTIDASE S12"/>
    <property type="match status" value="1"/>
</dbReference>
<comment type="similarity">
    <text evidence="1">Belongs to the peptidase S1C family.</text>
</comment>
<dbReference type="RefSeq" id="WP_075003225.1">
    <property type="nucleotide sequence ID" value="NZ_FOGO01000018.1"/>
</dbReference>
<feature type="compositionally biased region" description="Gly residues" evidence="4">
    <location>
        <begin position="312"/>
        <end position="321"/>
    </location>
</feature>
<dbReference type="Pfam" id="PF13365">
    <property type="entry name" value="Trypsin_2"/>
    <property type="match status" value="1"/>
</dbReference>
<keyword evidence="5" id="KW-1133">Transmembrane helix</keyword>
<evidence type="ECO:0000256" key="4">
    <source>
        <dbReference type="SAM" id="MobiDB-lite"/>
    </source>
</evidence>
<dbReference type="Gene3D" id="2.40.10.10">
    <property type="entry name" value="Trypsin-like serine proteases"/>
    <property type="match status" value="2"/>
</dbReference>
<feature type="compositionally biased region" description="Polar residues" evidence="4">
    <location>
        <begin position="21"/>
        <end position="42"/>
    </location>
</feature>
<evidence type="ECO:0000256" key="5">
    <source>
        <dbReference type="SAM" id="Phobius"/>
    </source>
</evidence>
<evidence type="ECO:0000256" key="1">
    <source>
        <dbReference type="ARBA" id="ARBA00010541"/>
    </source>
</evidence>
<dbReference type="InterPro" id="IPR009003">
    <property type="entry name" value="Peptidase_S1_PA"/>
</dbReference>
<dbReference type="EMBL" id="FOGO01000018">
    <property type="protein sequence ID" value="SES34005.1"/>
    <property type="molecule type" value="Genomic_DNA"/>
</dbReference>
<feature type="compositionally biased region" description="Basic and acidic residues" evidence="4">
    <location>
        <begin position="1"/>
        <end position="10"/>
    </location>
</feature>
<evidence type="ECO:0000256" key="2">
    <source>
        <dbReference type="ARBA" id="ARBA00022670"/>
    </source>
</evidence>
<dbReference type="GO" id="GO:0004252">
    <property type="term" value="F:serine-type endopeptidase activity"/>
    <property type="evidence" value="ECO:0007669"/>
    <property type="project" value="InterPro"/>
</dbReference>
<keyword evidence="7" id="KW-1185">Reference proteome</keyword>
<feature type="region of interest" description="Disordered" evidence="4">
    <location>
        <begin position="1"/>
        <end position="119"/>
    </location>
</feature>
<reference evidence="7" key="1">
    <citation type="submission" date="2016-10" db="EMBL/GenBank/DDBJ databases">
        <authorList>
            <person name="Varghese N."/>
            <person name="Submissions S."/>
        </authorList>
    </citation>
    <scope>NUCLEOTIDE SEQUENCE [LARGE SCALE GENOMIC DNA]</scope>
    <source>
        <strain evidence="7">CGMCC 4.6825</strain>
    </source>
</reference>
<gene>
    <name evidence="6" type="ORF">SAMN05421870_11861</name>
</gene>
<dbReference type="InterPro" id="IPR043504">
    <property type="entry name" value="Peptidase_S1_PA_chymotrypsin"/>
</dbReference>
<proteinExistence type="inferred from homology"/>
<name>A0A1H9WJF2_9ACTN</name>
<feature type="compositionally biased region" description="Basic and acidic residues" evidence="4">
    <location>
        <begin position="295"/>
        <end position="305"/>
    </location>
</feature>
<dbReference type="STRING" id="943816.AN217_03860"/>
<dbReference type="AlphaFoldDB" id="A0A1H9WJF2"/>
<organism evidence="6 7">
    <name type="scientific">Streptomyces qinglanensis</name>
    <dbReference type="NCBI Taxonomy" id="943816"/>
    <lineage>
        <taxon>Bacteria</taxon>
        <taxon>Bacillati</taxon>
        <taxon>Actinomycetota</taxon>
        <taxon>Actinomycetes</taxon>
        <taxon>Kitasatosporales</taxon>
        <taxon>Streptomycetaceae</taxon>
        <taxon>Streptomyces</taxon>
    </lineage>
</organism>
<feature type="region of interest" description="Disordered" evidence="4">
    <location>
        <begin position="295"/>
        <end position="322"/>
    </location>
</feature>
<keyword evidence="2 6" id="KW-0645">Protease</keyword>
<evidence type="ECO:0000313" key="6">
    <source>
        <dbReference type="EMBL" id="SES34005.1"/>
    </source>
</evidence>
<dbReference type="Proteomes" id="UP000182841">
    <property type="component" value="Unassembled WGS sequence"/>
</dbReference>
<keyword evidence="5" id="KW-0472">Membrane</keyword>
<dbReference type="SUPFAM" id="SSF50494">
    <property type="entry name" value="Trypsin-like serine proteases"/>
    <property type="match status" value="1"/>
</dbReference>
<feature type="transmembrane region" description="Helical" evidence="5">
    <location>
        <begin position="123"/>
        <end position="144"/>
    </location>
</feature>
<keyword evidence="5" id="KW-0812">Transmembrane</keyword>
<evidence type="ECO:0000313" key="7">
    <source>
        <dbReference type="Proteomes" id="UP000182841"/>
    </source>
</evidence>
<protein>
    <submittedName>
        <fullName evidence="6">Putative serine protease PepD</fullName>
    </submittedName>
</protein>
<dbReference type="InterPro" id="IPR001940">
    <property type="entry name" value="Peptidase_S1C"/>
</dbReference>
<keyword evidence="3" id="KW-0378">Hydrolase</keyword>
<dbReference type="GO" id="GO:0006508">
    <property type="term" value="P:proteolysis"/>
    <property type="evidence" value="ECO:0007669"/>
    <property type="project" value="UniProtKB-KW"/>
</dbReference>
<dbReference type="PANTHER" id="PTHR43343:SF3">
    <property type="entry name" value="PROTEASE DO-LIKE 8, CHLOROPLASTIC"/>
    <property type="match status" value="1"/>
</dbReference>
<evidence type="ECO:0000256" key="3">
    <source>
        <dbReference type="ARBA" id="ARBA00022801"/>
    </source>
</evidence>
<accession>A0A1H9WJF2</accession>
<dbReference type="OrthoDB" id="9758917at2"/>
<feature type="compositionally biased region" description="Low complexity" evidence="4">
    <location>
        <begin position="80"/>
        <end position="109"/>
    </location>
</feature>
<feature type="compositionally biased region" description="Pro residues" evidence="4">
    <location>
        <begin position="68"/>
        <end position="79"/>
    </location>
</feature>
<sequence length="417" mass="41025">MGMDSFERQTPHGTYGPQGGRPSQGTQAPHGTQSPQGTSDAHGTQPPQGPQPPYADRPEQQAPAPFGAVPPPPPPPAAPPHAAFAAEPGAPGAAGDPAEPGASGAPSDAGHGRPHRRRMRQPAALLTAVAVAAAVIGGGTAFGMERLLGGHGGTNSAAPAVGGSNATAKGAVSDVVRSVQDSVVEIKAISGSGESTGSGVVITKDGQIITNNHVVSGADTVKVSFSSGRTADAEVVGTDADKDLALLKVDGQDGLQPAQLGDSGAVGVGDQVVAIGSPEGLSGTVTSGIVSAKDREVKVPKEDGGQQRLPGRNGGGSGSGGQEWPFEFDGGQYNGGVQGETTTYKAIQTDASLNPGNSGGPLFNMSGQVIGINSAIFSSGSGQGQTSQAGAGSVGLGFAIPVDDVKKDLDALRQGGA</sequence>
<dbReference type="PRINTS" id="PR00834">
    <property type="entry name" value="PROTEASES2C"/>
</dbReference>